<dbReference type="RefSeq" id="WP_089964396.1">
    <property type="nucleotide sequence ID" value="NZ_FOCQ01000001.1"/>
</dbReference>
<dbReference type="Pfam" id="PF13671">
    <property type="entry name" value="AAA_33"/>
    <property type="match status" value="1"/>
</dbReference>
<organism evidence="1 2">
    <name type="scientific">Lihuaxuella thermophila</name>
    <dbReference type="NCBI Taxonomy" id="1173111"/>
    <lineage>
        <taxon>Bacteria</taxon>
        <taxon>Bacillati</taxon>
        <taxon>Bacillota</taxon>
        <taxon>Bacilli</taxon>
        <taxon>Bacillales</taxon>
        <taxon>Thermoactinomycetaceae</taxon>
        <taxon>Lihuaxuella</taxon>
    </lineage>
</organism>
<name>A0A1H8ADI9_9BACL</name>
<accession>A0A1H8ADI9</accession>
<protein>
    <submittedName>
        <fullName evidence="1">Protein phosphatase</fullName>
    </submittedName>
</protein>
<gene>
    <name evidence="1" type="ORF">SAMN05444955_10181</name>
</gene>
<dbReference type="AlphaFoldDB" id="A0A1H8ADI9"/>
<dbReference type="PANTHER" id="PTHR12435">
    <property type="match status" value="1"/>
</dbReference>
<dbReference type="STRING" id="1173111.SAMN05444955_10181"/>
<evidence type="ECO:0000313" key="1">
    <source>
        <dbReference type="EMBL" id="SEM68623.1"/>
    </source>
</evidence>
<dbReference type="InterPro" id="IPR017101">
    <property type="entry name" value="P-loop_ATP/GTP-bd_All4644_prd"/>
</dbReference>
<dbReference type="OrthoDB" id="9807890at2"/>
<dbReference type="InterPro" id="IPR027417">
    <property type="entry name" value="P-loop_NTPase"/>
</dbReference>
<sequence length="169" mass="19372">MNIQIPEFSLVVLVGAAGCGKSSFAKKHFRATEILSSDFFRGMITDDENDITASKDAFDLLYQAAVQRLKRRKLTVIDATNVKKDRRKPLLQLAERYSCTPVAVVLHFPEEICLERNRERAYRTVPADVIRKMTENLRQSLHTLKDEGFKEVFILSSPEEADQVTIERR</sequence>
<dbReference type="Gene3D" id="3.40.50.300">
    <property type="entry name" value="P-loop containing nucleotide triphosphate hydrolases"/>
    <property type="match status" value="1"/>
</dbReference>
<keyword evidence="2" id="KW-1185">Reference proteome</keyword>
<evidence type="ECO:0000313" key="2">
    <source>
        <dbReference type="Proteomes" id="UP000199695"/>
    </source>
</evidence>
<dbReference type="SUPFAM" id="SSF52540">
    <property type="entry name" value="P-loop containing nucleoside triphosphate hydrolases"/>
    <property type="match status" value="1"/>
</dbReference>
<proteinExistence type="predicted"/>
<dbReference type="EMBL" id="FOCQ01000001">
    <property type="protein sequence ID" value="SEM68623.1"/>
    <property type="molecule type" value="Genomic_DNA"/>
</dbReference>
<reference evidence="1 2" key="1">
    <citation type="submission" date="2016-10" db="EMBL/GenBank/DDBJ databases">
        <authorList>
            <person name="de Groot N.N."/>
        </authorList>
    </citation>
    <scope>NUCLEOTIDE SEQUENCE [LARGE SCALE GENOMIC DNA]</scope>
    <source>
        <strain evidence="1 2">DSM 46701</strain>
    </source>
</reference>
<dbReference type="PIRSF" id="PIRSF037081">
    <property type="entry name" value="P-loop_All4644_prd"/>
    <property type="match status" value="1"/>
</dbReference>
<dbReference type="Proteomes" id="UP000199695">
    <property type="component" value="Unassembled WGS sequence"/>
</dbReference>